<dbReference type="EMBL" id="BK032847">
    <property type="protein sequence ID" value="DAF64012.1"/>
    <property type="molecule type" value="Genomic_DNA"/>
</dbReference>
<organism evidence="2">
    <name type="scientific">Siphoviridae sp. ctGkF2</name>
    <dbReference type="NCBI Taxonomy" id="2827823"/>
    <lineage>
        <taxon>Viruses</taxon>
        <taxon>Duplodnaviria</taxon>
        <taxon>Heunggongvirae</taxon>
        <taxon>Uroviricota</taxon>
        <taxon>Caudoviricetes</taxon>
    </lineage>
</organism>
<dbReference type="Pfam" id="PF25690">
    <property type="entry name" value="Phage_gp49"/>
    <property type="match status" value="1"/>
</dbReference>
<evidence type="ECO:0000256" key="1">
    <source>
        <dbReference type="SAM" id="MobiDB-lite"/>
    </source>
</evidence>
<dbReference type="InterPro" id="IPR057999">
    <property type="entry name" value="Gp49"/>
</dbReference>
<proteinExistence type="predicted"/>
<reference evidence="2" key="1">
    <citation type="journal article" date="2021" name="Proc. Natl. Acad. Sci. U.S.A.">
        <title>A Catalog of Tens of Thousands of Viruses from Human Metagenomes Reveals Hidden Associations with Chronic Diseases.</title>
        <authorList>
            <person name="Tisza M.J."/>
            <person name="Buck C.B."/>
        </authorList>
    </citation>
    <scope>NUCLEOTIDE SEQUENCE</scope>
    <source>
        <strain evidence="2">CtGkF2</strain>
    </source>
</reference>
<sequence length="119" mass="12597">MTVEAQENQDLSITLKGGSGYDAPWIVIRANSVAEAQQHLEDEGLKTLIDQTKKVANYFSGGGQAKGGPKGQPQAAQGAPGGQQAPEGYVFKSGVNKAGKAWKAFMPIDRNSGLQPIWL</sequence>
<feature type="compositionally biased region" description="Gly residues" evidence="1">
    <location>
        <begin position="60"/>
        <end position="70"/>
    </location>
</feature>
<accession>A0A8S5TL10</accession>
<evidence type="ECO:0000313" key="2">
    <source>
        <dbReference type="EMBL" id="DAF64012.1"/>
    </source>
</evidence>
<feature type="compositionally biased region" description="Low complexity" evidence="1">
    <location>
        <begin position="71"/>
        <end position="86"/>
    </location>
</feature>
<name>A0A8S5TL10_9CAUD</name>
<feature type="region of interest" description="Disordered" evidence="1">
    <location>
        <begin position="60"/>
        <end position="88"/>
    </location>
</feature>
<protein>
    <submittedName>
        <fullName evidence="2">Uncharacterized protein</fullName>
    </submittedName>
</protein>